<proteinExistence type="predicted"/>
<evidence type="ECO:0000313" key="2">
    <source>
        <dbReference type="Proteomes" id="UP000054653"/>
    </source>
</evidence>
<dbReference type="EMBL" id="JYDI01000031">
    <property type="protein sequence ID" value="KRY57485.1"/>
    <property type="molecule type" value="Genomic_DNA"/>
</dbReference>
<accession>A0A0V1D7H1</accession>
<name>A0A0V1D7H1_TRIBR</name>
<gene>
    <name evidence="1" type="ORF">T03_9146</name>
</gene>
<dbReference type="Proteomes" id="UP000054653">
    <property type="component" value="Unassembled WGS sequence"/>
</dbReference>
<sequence length="71" mass="7850">MIPRKPDIQSTIRMGANNEQPKLSSCLLRGPPVCPIYGVAEGILKGFYCCCADYYMEQANSSHKTPKADNQ</sequence>
<comment type="caution">
    <text evidence="1">The sequence shown here is derived from an EMBL/GenBank/DDBJ whole genome shotgun (WGS) entry which is preliminary data.</text>
</comment>
<keyword evidence="2" id="KW-1185">Reference proteome</keyword>
<organism evidence="1 2">
    <name type="scientific">Trichinella britovi</name>
    <name type="common">Parasitic roundworm</name>
    <dbReference type="NCBI Taxonomy" id="45882"/>
    <lineage>
        <taxon>Eukaryota</taxon>
        <taxon>Metazoa</taxon>
        <taxon>Ecdysozoa</taxon>
        <taxon>Nematoda</taxon>
        <taxon>Enoplea</taxon>
        <taxon>Dorylaimia</taxon>
        <taxon>Trichinellida</taxon>
        <taxon>Trichinellidae</taxon>
        <taxon>Trichinella</taxon>
    </lineage>
</organism>
<dbReference type="AlphaFoldDB" id="A0A0V1D7H1"/>
<protein>
    <submittedName>
        <fullName evidence="1">Uncharacterized protein</fullName>
    </submittedName>
</protein>
<reference evidence="1 2" key="1">
    <citation type="submission" date="2015-01" db="EMBL/GenBank/DDBJ databases">
        <title>Evolution of Trichinella species and genotypes.</title>
        <authorList>
            <person name="Korhonen P.K."/>
            <person name="Edoardo P."/>
            <person name="Giuseppe L.R."/>
            <person name="Gasser R.B."/>
        </authorList>
    </citation>
    <scope>NUCLEOTIDE SEQUENCE [LARGE SCALE GENOMIC DNA]</scope>
    <source>
        <strain evidence="1">ISS120</strain>
    </source>
</reference>
<evidence type="ECO:0000313" key="1">
    <source>
        <dbReference type="EMBL" id="KRY57485.1"/>
    </source>
</evidence>